<evidence type="ECO:0000313" key="3">
    <source>
        <dbReference type="Proteomes" id="UP000019681"/>
    </source>
</evidence>
<protein>
    <recommendedName>
        <fullName evidence="1">Knr4/Smi1-like domain-containing protein</fullName>
    </recommendedName>
</protein>
<dbReference type="AlphaFoldDB" id="A0A017RWG7"/>
<dbReference type="Pfam" id="PF09346">
    <property type="entry name" value="SMI1_KNR4"/>
    <property type="match status" value="1"/>
</dbReference>
<proteinExistence type="predicted"/>
<keyword evidence="3" id="KW-1185">Reference proteome</keyword>
<dbReference type="STRING" id="1403537.Q428_04410"/>
<comment type="caution">
    <text evidence="2">The sequence shown here is derived from an EMBL/GenBank/DDBJ whole genome shotgun (WGS) entry which is preliminary data.</text>
</comment>
<dbReference type="Proteomes" id="UP000019681">
    <property type="component" value="Unassembled WGS sequence"/>
</dbReference>
<reference evidence="2 3" key="1">
    <citation type="journal article" date="2014" name="Genome Announc.">
        <title>Draft Genome Sequence of Fervidicella metallireducens Strain AeBT, an Iron-Reducing Thermoanaerobe from the Great Artesian Basin.</title>
        <authorList>
            <person name="Patel B.K."/>
        </authorList>
    </citation>
    <scope>NUCLEOTIDE SEQUENCE [LARGE SCALE GENOMIC DNA]</scope>
    <source>
        <strain evidence="2 3">AeB</strain>
    </source>
</reference>
<dbReference type="InterPro" id="IPR018958">
    <property type="entry name" value="Knr4/Smi1-like_dom"/>
</dbReference>
<evidence type="ECO:0000313" key="2">
    <source>
        <dbReference type="EMBL" id="EYE89093.1"/>
    </source>
</evidence>
<evidence type="ECO:0000259" key="1">
    <source>
        <dbReference type="SMART" id="SM00860"/>
    </source>
</evidence>
<organism evidence="2 3">
    <name type="scientific">Fervidicella metallireducens AeB</name>
    <dbReference type="NCBI Taxonomy" id="1403537"/>
    <lineage>
        <taxon>Bacteria</taxon>
        <taxon>Bacillati</taxon>
        <taxon>Bacillota</taxon>
        <taxon>Clostridia</taxon>
        <taxon>Eubacteriales</taxon>
        <taxon>Clostridiaceae</taxon>
        <taxon>Fervidicella</taxon>
    </lineage>
</organism>
<dbReference type="Gene3D" id="3.40.1580.10">
    <property type="entry name" value="SMI1/KNR4-like"/>
    <property type="match status" value="1"/>
</dbReference>
<dbReference type="SMART" id="SM00860">
    <property type="entry name" value="SMI1_KNR4"/>
    <property type="match status" value="1"/>
</dbReference>
<sequence>MKRPRFEKFEMKYGYYFPEDFKEFMYFYGGDTQFGSCRFEYPDNIINNLLRIPGKMDFHLIPFGDVGNGDYYCFYRYGIGKDEYFIGIWLHETYNFVILTSSFKGFLYKCMLDDYLATIVHGDELSEEEIEICKTESMERCIELSKRYGFDFEKVKKMRSEFDYHKLMVEFDEMALQSLCFLGKNLIKKRDLNGLDILKYALNVYPFYTAPYYLLGISLLNQGKDFRKYFKEAVKTSVILTGYSYWEEDYLEIPEDVHREIALYVDNELKDAETVFEKKLYLGADPYDYSLRLELAREYILDKKYHHAMVEYNNAIFCTDSSQIKREILEEAYICAREYGLCFIKGIIEHDLKYIR</sequence>
<gene>
    <name evidence="2" type="ORF">Q428_04410</name>
</gene>
<accession>A0A017RWG7</accession>
<name>A0A017RWG7_9CLOT</name>
<dbReference type="InterPro" id="IPR037883">
    <property type="entry name" value="Knr4/Smi1-like_sf"/>
</dbReference>
<feature type="domain" description="Knr4/Smi1-like" evidence="1">
    <location>
        <begin position="1"/>
        <end position="109"/>
    </location>
</feature>
<dbReference type="SUPFAM" id="SSF160631">
    <property type="entry name" value="SMI1/KNR4-like"/>
    <property type="match status" value="1"/>
</dbReference>
<dbReference type="EMBL" id="AZQP01000009">
    <property type="protein sequence ID" value="EYE89093.1"/>
    <property type="molecule type" value="Genomic_DNA"/>
</dbReference>